<comment type="caution">
    <text evidence="2">Lacks conserved residue(s) required for the propagation of feature annotation.</text>
</comment>
<dbReference type="InterPro" id="IPR050372">
    <property type="entry name" value="Neurexin-related_CASP"/>
</dbReference>
<protein>
    <submittedName>
        <fullName evidence="6">Neurexin-4</fullName>
    </submittedName>
</protein>
<feature type="compositionally biased region" description="Basic residues" evidence="3">
    <location>
        <begin position="479"/>
        <end position="500"/>
    </location>
</feature>
<dbReference type="PANTHER" id="PTHR15036:SF91">
    <property type="entry name" value="NEUREXIN-4"/>
    <property type="match status" value="1"/>
</dbReference>
<keyword evidence="7" id="KW-1185">Reference proteome</keyword>
<evidence type="ECO:0000256" key="1">
    <source>
        <dbReference type="ARBA" id="ARBA00023157"/>
    </source>
</evidence>
<feature type="compositionally biased region" description="Basic residues" evidence="3">
    <location>
        <begin position="449"/>
        <end position="465"/>
    </location>
</feature>
<keyword evidence="2" id="KW-0245">EGF-like domain</keyword>
<dbReference type="PANTHER" id="PTHR15036">
    <property type="entry name" value="PIKACHURIN-LIKE PROTEIN"/>
    <property type="match status" value="1"/>
</dbReference>
<dbReference type="Proteomes" id="UP000770661">
    <property type="component" value="Unassembled WGS sequence"/>
</dbReference>
<gene>
    <name evidence="6" type="primary">Nrx-IV_1</name>
    <name evidence="6" type="ORF">GWK47_029230</name>
</gene>
<proteinExistence type="predicted"/>
<dbReference type="SUPFAM" id="SSF49899">
    <property type="entry name" value="Concanavalin A-like lectins/glucanases"/>
    <property type="match status" value="2"/>
</dbReference>
<dbReference type="PROSITE" id="PS50025">
    <property type="entry name" value="LAM_G_DOMAIN"/>
    <property type="match status" value="2"/>
</dbReference>
<dbReference type="InterPro" id="IPR013320">
    <property type="entry name" value="ConA-like_dom_sf"/>
</dbReference>
<keyword evidence="1" id="KW-1015">Disulfide bond</keyword>
<dbReference type="Pfam" id="PF02210">
    <property type="entry name" value="Laminin_G_2"/>
    <property type="match status" value="2"/>
</dbReference>
<reference evidence="6" key="1">
    <citation type="submission" date="2020-07" db="EMBL/GenBank/DDBJ databases">
        <title>The High-quality genome of the commercially important snow crab, Chionoecetes opilio.</title>
        <authorList>
            <person name="Jeong J.-H."/>
            <person name="Ryu S."/>
        </authorList>
    </citation>
    <scope>NUCLEOTIDE SEQUENCE</scope>
    <source>
        <strain evidence="6">MADBK_172401_WGS</strain>
        <tissue evidence="6">Digestive gland</tissue>
    </source>
</reference>
<sequence>MISNYLFINNYSFNNSNFCFVCNLIRTFHLFPGTDVYDNTVTFRKSDATVNLPRFDMGHSGDILFEFKTTARDGCLIHSKGPTDFIKISIVGGIELQFEYQAGAGQMSVSVETSNVLNDDTWHSVLVERNRKEARMIVDGGRKAVMAEPRGPVRAIHLESDFVVGATLDYRDGFVGCIRALILNGQLQDLRGRAERGLYGVQPGCMGKCQSSPCLNNGTCHEGYATFECDCRWTAFKGPICADEIGIKMLTDTMVRYEIPGTYKTTIAERIRVGFTTTNPRGFLVGLHSNLTGEYLTLAISNSGHLKVTFDFGFERHEKVYGKRTFHEGQTHDVKLFRSDSGRRLTMQVDNYEPVSWNFDVKGSADAQFNNIQYVYIGKNESMAEGFVGCISRVEFDDIYPLKLYFQQDRPPEVIAKSIRVGDRDNRRRRKKKKKTEEEEEEEEDRGGGGRRRRRQRRRRRRRRKKTEEEEEEEDDRRRQKKKRKKKRKKKKKKKKKKKTDTRGGGGGGFAL</sequence>
<dbReference type="AlphaFoldDB" id="A0A8J5D359"/>
<dbReference type="EMBL" id="JACEEZ010000619">
    <property type="protein sequence ID" value="KAG0729976.1"/>
    <property type="molecule type" value="Genomic_DNA"/>
</dbReference>
<dbReference type="Gene3D" id="2.60.120.200">
    <property type="match status" value="2"/>
</dbReference>
<dbReference type="SMART" id="SM00282">
    <property type="entry name" value="LamG"/>
    <property type="match status" value="2"/>
</dbReference>
<feature type="domain" description="Laminin G" evidence="4">
    <location>
        <begin position="39"/>
        <end position="205"/>
    </location>
</feature>
<feature type="domain" description="Laminin G" evidence="4">
    <location>
        <begin position="246"/>
        <end position="418"/>
    </location>
</feature>
<evidence type="ECO:0000256" key="2">
    <source>
        <dbReference type="PROSITE-ProRule" id="PRU00076"/>
    </source>
</evidence>
<evidence type="ECO:0000259" key="5">
    <source>
        <dbReference type="PROSITE" id="PS50026"/>
    </source>
</evidence>
<dbReference type="OrthoDB" id="26719at2759"/>
<feature type="domain" description="EGF-like" evidence="5">
    <location>
        <begin position="206"/>
        <end position="242"/>
    </location>
</feature>
<evidence type="ECO:0000259" key="4">
    <source>
        <dbReference type="PROSITE" id="PS50025"/>
    </source>
</evidence>
<comment type="caution">
    <text evidence="6">The sequence shown here is derived from an EMBL/GenBank/DDBJ whole genome shotgun (WGS) entry which is preliminary data.</text>
</comment>
<evidence type="ECO:0000256" key="3">
    <source>
        <dbReference type="SAM" id="MobiDB-lite"/>
    </source>
</evidence>
<evidence type="ECO:0000313" key="6">
    <source>
        <dbReference type="EMBL" id="KAG0729976.1"/>
    </source>
</evidence>
<dbReference type="PROSITE" id="PS50026">
    <property type="entry name" value="EGF_3"/>
    <property type="match status" value="1"/>
</dbReference>
<dbReference type="InterPro" id="IPR000742">
    <property type="entry name" value="EGF"/>
</dbReference>
<feature type="compositionally biased region" description="Gly residues" evidence="3">
    <location>
        <begin position="503"/>
        <end position="512"/>
    </location>
</feature>
<evidence type="ECO:0000313" key="7">
    <source>
        <dbReference type="Proteomes" id="UP000770661"/>
    </source>
</evidence>
<accession>A0A8J5D359</accession>
<organism evidence="6 7">
    <name type="scientific">Chionoecetes opilio</name>
    <name type="common">Atlantic snow crab</name>
    <name type="synonym">Cancer opilio</name>
    <dbReference type="NCBI Taxonomy" id="41210"/>
    <lineage>
        <taxon>Eukaryota</taxon>
        <taxon>Metazoa</taxon>
        <taxon>Ecdysozoa</taxon>
        <taxon>Arthropoda</taxon>
        <taxon>Crustacea</taxon>
        <taxon>Multicrustacea</taxon>
        <taxon>Malacostraca</taxon>
        <taxon>Eumalacostraca</taxon>
        <taxon>Eucarida</taxon>
        <taxon>Decapoda</taxon>
        <taxon>Pleocyemata</taxon>
        <taxon>Brachyura</taxon>
        <taxon>Eubrachyura</taxon>
        <taxon>Majoidea</taxon>
        <taxon>Majidae</taxon>
        <taxon>Chionoecetes</taxon>
    </lineage>
</organism>
<dbReference type="Gene3D" id="2.10.25.10">
    <property type="entry name" value="Laminin"/>
    <property type="match status" value="1"/>
</dbReference>
<dbReference type="InterPro" id="IPR001791">
    <property type="entry name" value="Laminin_G"/>
</dbReference>
<name>A0A8J5D359_CHIOP</name>
<dbReference type="CDD" id="cd00110">
    <property type="entry name" value="LamG"/>
    <property type="match status" value="2"/>
</dbReference>
<dbReference type="CDD" id="cd00054">
    <property type="entry name" value="EGF_CA"/>
    <property type="match status" value="1"/>
</dbReference>
<feature type="region of interest" description="Disordered" evidence="3">
    <location>
        <begin position="417"/>
        <end position="512"/>
    </location>
</feature>